<protein>
    <submittedName>
        <fullName evidence="4">Trypsin-like cysteine/serine peptidase domain-containing protein</fullName>
    </submittedName>
</protein>
<dbReference type="GO" id="GO:0006508">
    <property type="term" value="P:proteolysis"/>
    <property type="evidence" value="ECO:0007669"/>
    <property type="project" value="InterPro"/>
</dbReference>
<reference evidence="4 5" key="1">
    <citation type="submission" date="2016-07" db="EMBL/GenBank/DDBJ databases">
        <title>Pervasive Adenine N6-methylation of Active Genes in Fungi.</title>
        <authorList>
            <consortium name="DOE Joint Genome Institute"/>
            <person name="Mondo S.J."/>
            <person name="Dannebaum R.O."/>
            <person name="Kuo R.C."/>
            <person name="Labutti K."/>
            <person name="Haridas S."/>
            <person name="Kuo A."/>
            <person name="Salamov A."/>
            <person name="Ahrendt S.R."/>
            <person name="Lipzen A."/>
            <person name="Sullivan W."/>
            <person name="Andreopoulos W.B."/>
            <person name="Clum A."/>
            <person name="Lindquist E."/>
            <person name="Daum C."/>
            <person name="Ramamoorthy G.K."/>
            <person name="Gryganskyi A."/>
            <person name="Culley D."/>
            <person name="Magnuson J.K."/>
            <person name="James T.Y."/>
            <person name="O'Malley M.A."/>
            <person name="Stajich J.E."/>
            <person name="Spatafora J.W."/>
            <person name="Visel A."/>
            <person name="Grigoriev I.V."/>
        </authorList>
    </citation>
    <scope>NUCLEOTIDE SEQUENCE [LARGE SCALE GENOMIC DNA]</scope>
    <source>
        <strain evidence="4 5">NRRL 1336</strain>
    </source>
</reference>
<dbReference type="PRINTS" id="PR00834">
    <property type="entry name" value="PROTEASES2C"/>
</dbReference>
<proteinExistence type="inferred from homology"/>
<dbReference type="AlphaFoldDB" id="A0A1X2I0N7"/>
<dbReference type="InterPro" id="IPR001940">
    <property type="entry name" value="Peptidase_S1C"/>
</dbReference>
<dbReference type="Gene3D" id="2.30.42.10">
    <property type="match status" value="3"/>
</dbReference>
<accession>A0A1X2I0N7</accession>
<dbReference type="Pfam" id="PF13365">
    <property type="entry name" value="Trypsin_2"/>
    <property type="match status" value="1"/>
</dbReference>
<dbReference type="SUPFAM" id="SSF50494">
    <property type="entry name" value="Trypsin-like serine proteases"/>
    <property type="match status" value="2"/>
</dbReference>
<dbReference type="InterPro" id="IPR009003">
    <property type="entry name" value="Peptidase_S1_PA"/>
</dbReference>
<dbReference type="SUPFAM" id="SSF50156">
    <property type="entry name" value="PDZ domain-like"/>
    <property type="match status" value="3"/>
</dbReference>
<feature type="region of interest" description="Disordered" evidence="2">
    <location>
        <begin position="1"/>
        <end position="29"/>
    </location>
</feature>
<comment type="caution">
    <text evidence="4">The sequence shown here is derived from an EMBL/GenBank/DDBJ whole genome shotgun (WGS) entry which is preliminary data.</text>
</comment>
<dbReference type="InterPro" id="IPR036034">
    <property type="entry name" value="PDZ_sf"/>
</dbReference>
<evidence type="ECO:0000259" key="3">
    <source>
        <dbReference type="SMART" id="SM00228"/>
    </source>
</evidence>
<dbReference type="SMART" id="SM00228">
    <property type="entry name" value="PDZ"/>
    <property type="match status" value="3"/>
</dbReference>
<evidence type="ECO:0000256" key="1">
    <source>
        <dbReference type="ARBA" id="ARBA00010541"/>
    </source>
</evidence>
<feature type="domain" description="PDZ" evidence="3">
    <location>
        <begin position="338"/>
        <end position="414"/>
    </location>
</feature>
<feature type="domain" description="PDZ" evidence="3">
    <location>
        <begin position="807"/>
        <end position="894"/>
    </location>
</feature>
<dbReference type="STRING" id="90262.A0A1X2I0N7"/>
<evidence type="ECO:0000313" key="4">
    <source>
        <dbReference type="EMBL" id="ORZ06871.1"/>
    </source>
</evidence>
<organism evidence="4 5">
    <name type="scientific">Absidia repens</name>
    <dbReference type="NCBI Taxonomy" id="90262"/>
    <lineage>
        <taxon>Eukaryota</taxon>
        <taxon>Fungi</taxon>
        <taxon>Fungi incertae sedis</taxon>
        <taxon>Mucoromycota</taxon>
        <taxon>Mucoromycotina</taxon>
        <taxon>Mucoromycetes</taxon>
        <taxon>Mucorales</taxon>
        <taxon>Cunninghamellaceae</taxon>
        <taxon>Absidia</taxon>
    </lineage>
</organism>
<dbReference type="GO" id="GO:0004252">
    <property type="term" value="F:serine-type endopeptidase activity"/>
    <property type="evidence" value="ECO:0007669"/>
    <property type="project" value="InterPro"/>
</dbReference>
<feature type="region of interest" description="Disordered" evidence="2">
    <location>
        <begin position="52"/>
        <end position="71"/>
    </location>
</feature>
<comment type="similarity">
    <text evidence="1">Belongs to the peptidase S1C family.</text>
</comment>
<sequence>MGDARHPLNMSPLPRGDVSSPAPNQVDGVQSTLQAHRDSLTDVVNRYEQSGSYLNQQQPQQPLPRGRSKSLAFDMTGTGASLLKHQPVDFWGPDPRYASGIPYKAKTWEPTLEKAIKAIISIKASHVRSFDTETSGGYTATGFIVDAQQGIILTNRHVVSPAPMVAQAVLTNYEEVDLMPIYRDPVHDFGFMQFDPSKIKFMDLEEIELSPERAKVGLDIRVVGNDAGEKLSILAGTLARLDRRAPEYGVGEYNDFNTFYLQAASGTSGGSSGSPVLDIDGHAVALNAGGASRASSSYYLPLDRVQRALTYIRRAEPVPRGTLQTEFEYIPYNEVRRLGLKAHVEEKVRTKFPDETGMLVVRSVLPQGPGDTRLVPGDIVIGCNGKMVPHFIALFSIMDDMVGETITLSISRGKKIQEVAVTVQDLHSITPARYVEIGGGVVHDLSYQLAKSYSQPVAGVYVATSGHMLASASAWRKSIITSVNNIPTPNLTAFIDAMNTLPDGARVPLRFYSLHKAYKDKVMIMHVDRHWHPFQLATRNDLSGVWDYQDMPPPPSSKDALAYTPSTASFPPLDASLALAEKLMPSFVAIDFYLPYLVDGMKATQFYGTGYVVSTHSSRPLIICDRDTIPISLGDIFITFANSIIIPGKLVLLHPFYNYALITYDPSLISDTPIKPLEFSDVELSQGDETNFIGISNDHSTMMKKIKVGSISNIATRECSPPRWRAMNVEGIKIDDALNTQGGLLTTDDGLVQGIWVSYSSQNEKGRDTSFMSGLAASLIRPTLERMKAASASSNGEPLTFKGLDAEFWTMRLAAARTLGLSNEWIKKLEQSGSKRYTLLYVLNILDERSALSDILHVGDLVLTIQGRLVTRMTDLAVLHDLDTTVQMVILRDGKEMQVDIPLSTFSGCETTQVVGWQGGLIQRPYKSVLEQVRNVPAGVYVSCTLYGSPASSVLRPGVWIVEVQGQPVYDLDDFLTVIHAHEMETKRRRRPSYIPPVRRSSSERDVPAVVDEQACLKADDDAVDDDDNNDEGYIRIKTVSRNDIVRVVALKLDLHYWSTWKLVKDDSTMSGWLAMDA</sequence>
<dbReference type="PANTHER" id="PTHR46366:SF1">
    <property type="entry name" value="PDZ DOMAIN-CONTAINING PROTEIN C1685.05"/>
    <property type="match status" value="1"/>
</dbReference>
<dbReference type="OrthoDB" id="4217619at2759"/>
<dbReference type="Gene3D" id="2.40.10.120">
    <property type="match status" value="1"/>
</dbReference>
<gene>
    <name evidence="4" type="ORF">BCR42DRAFT_472498</name>
</gene>
<dbReference type="Pfam" id="PF12812">
    <property type="entry name" value="PDZ_1"/>
    <property type="match status" value="1"/>
</dbReference>
<dbReference type="InterPro" id="IPR025926">
    <property type="entry name" value="PDZ-like_dom"/>
</dbReference>
<dbReference type="CDD" id="cd06786">
    <property type="entry name" value="cpPDZ1_ScNma111-like"/>
    <property type="match status" value="1"/>
</dbReference>
<dbReference type="PANTHER" id="PTHR46366">
    <property type="entry name" value="PRO-APOPTOTIC SERINE PROTEASE NMA111"/>
    <property type="match status" value="1"/>
</dbReference>
<dbReference type="EMBL" id="MCGE01000037">
    <property type="protein sequence ID" value="ORZ06871.1"/>
    <property type="molecule type" value="Genomic_DNA"/>
</dbReference>
<dbReference type="InterPro" id="IPR001478">
    <property type="entry name" value="PDZ"/>
</dbReference>
<evidence type="ECO:0000256" key="2">
    <source>
        <dbReference type="SAM" id="MobiDB-lite"/>
    </source>
</evidence>
<name>A0A1X2I0N7_9FUNG</name>
<feature type="domain" description="PDZ" evidence="3">
    <location>
        <begin position="916"/>
        <end position="990"/>
    </location>
</feature>
<keyword evidence="5" id="KW-1185">Reference proteome</keyword>
<dbReference type="Proteomes" id="UP000193560">
    <property type="component" value="Unassembled WGS sequence"/>
</dbReference>
<dbReference type="CDD" id="cd06719">
    <property type="entry name" value="PDZ2-4_Nma111p-like"/>
    <property type="match status" value="1"/>
</dbReference>
<evidence type="ECO:0000313" key="5">
    <source>
        <dbReference type="Proteomes" id="UP000193560"/>
    </source>
</evidence>